<reference evidence="2" key="1">
    <citation type="submission" date="2021-09" db="EMBL/GenBank/DDBJ databases">
        <authorList>
            <consortium name="AG Swart"/>
            <person name="Singh M."/>
            <person name="Singh A."/>
            <person name="Seah K."/>
            <person name="Emmerich C."/>
        </authorList>
    </citation>
    <scope>NUCLEOTIDE SEQUENCE</scope>
    <source>
        <strain evidence="2">ATCC30299</strain>
    </source>
</reference>
<evidence type="ECO:0008006" key="4">
    <source>
        <dbReference type="Google" id="ProtNLM"/>
    </source>
</evidence>
<dbReference type="EMBL" id="CAJZBQ010000027">
    <property type="protein sequence ID" value="CAG9321104.1"/>
    <property type="molecule type" value="Genomic_DNA"/>
</dbReference>
<evidence type="ECO:0000313" key="2">
    <source>
        <dbReference type="EMBL" id="CAG9321104.1"/>
    </source>
</evidence>
<dbReference type="AlphaFoldDB" id="A0AAU9JHC4"/>
<accession>A0AAU9JHC4</accession>
<evidence type="ECO:0000313" key="3">
    <source>
        <dbReference type="Proteomes" id="UP001162131"/>
    </source>
</evidence>
<keyword evidence="1" id="KW-0175">Coiled coil</keyword>
<organism evidence="2 3">
    <name type="scientific">Blepharisma stoltei</name>
    <dbReference type="NCBI Taxonomy" id="1481888"/>
    <lineage>
        <taxon>Eukaryota</taxon>
        <taxon>Sar</taxon>
        <taxon>Alveolata</taxon>
        <taxon>Ciliophora</taxon>
        <taxon>Postciliodesmatophora</taxon>
        <taxon>Heterotrichea</taxon>
        <taxon>Heterotrichida</taxon>
        <taxon>Blepharismidae</taxon>
        <taxon>Blepharisma</taxon>
    </lineage>
</organism>
<feature type="coiled-coil region" evidence="1">
    <location>
        <begin position="145"/>
        <end position="179"/>
    </location>
</feature>
<sequence length="737" mass="84162">MDFSKKNNSNLYPSPSKRLNFDNITDSPIFKTSSHYHESFLFQEEASYNGSQNEITAPSYIPSFFDKKCSITRKKQAKNLEAQSIEFKKAGKLIIEELKSPNPEFEDAYSKLRESYNKSRLAWNEIDNIESEKTEKMHGGFNQILESIEKTLHSVNKTNEELEKKKKEEDIKKLNETKEEIKDPPLLEKQITVMDIKPANEAKQEKNEPFKNNTFDFDFSVKDPIVKPIIENNGSVRPQINTVKPIVENNPIKPSQDNQFMDQDMGSNMQQNYSMQTQNTYATNSQWKPPTAIPGQQGVFQNSFSIQNAPKENPFQQPVNQFSPNPAYKNAFTSQPLGATQPFQQTTIVSQPTQSFQQITLTNQPVFQTQQSPFSIQKPTNVFQPIALNTRQTTTQPQQTASPFQPIALSAPLQSNTFSMQAMTYPNAPTPTNFPPTTQNIPNPPMNISAPFNYPKLNNPESTVNTSITETQKKMQGYAKDRYEAENCREFLEFRKDVCLALWNISSKASEIKLTSISTTLRNSMANFSNSNFLTKAHIYLCIKLVDLYLEASLHTPKIHGYGEQYIKLLEKVSKFSNSSPLFEIFKLEIFFRAEILIPNPVSPELALHKCLMKDLGEKKMSEIQKIVNTEIIKNIALGKLFASYVIQLQDISNAWYSISSIMSWDSSTADRSYLPILYGCLSAMANDFRSKFSFEYDNIVRAFNNTKWPSIKAKLGHPIFNSIVSQFEKTFLQNRM</sequence>
<dbReference type="Proteomes" id="UP001162131">
    <property type="component" value="Unassembled WGS sequence"/>
</dbReference>
<protein>
    <recommendedName>
        <fullName evidence="4">Nucleoporin GLE1</fullName>
    </recommendedName>
</protein>
<proteinExistence type="predicted"/>
<comment type="caution">
    <text evidence="2">The sequence shown here is derived from an EMBL/GenBank/DDBJ whole genome shotgun (WGS) entry which is preliminary data.</text>
</comment>
<name>A0AAU9JHC4_9CILI</name>
<evidence type="ECO:0000256" key="1">
    <source>
        <dbReference type="SAM" id="Coils"/>
    </source>
</evidence>
<gene>
    <name evidence="2" type="ORF">BSTOLATCC_MIC27674</name>
</gene>
<keyword evidence="3" id="KW-1185">Reference proteome</keyword>